<dbReference type="InterPro" id="IPR010982">
    <property type="entry name" value="Lambda_DNA-bd_dom_sf"/>
</dbReference>
<gene>
    <name evidence="2" type="ordered locus">MPTP_1445</name>
</gene>
<evidence type="ECO:0000313" key="3">
    <source>
        <dbReference type="Proteomes" id="UP000008456"/>
    </source>
</evidence>
<dbReference type="AlphaFoldDB" id="F3YBJ6"/>
<dbReference type="PROSITE" id="PS50943">
    <property type="entry name" value="HTH_CROC1"/>
    <property type="match status" value="1"/>
</dbReference>
<evidence type="ECO:0000313" key="2">
    <source>
        <dbReference type="EMBL" id="BAK21874.1"/>
    </source>
</evidence>
<keyword evidence="3" id="KW-1185">Reference proteome</keyword>
<reference key="2">
    <citation type="submission" date="2011-04" db="EMBL/GenBank/DDBJ databases">
        <title>Whole genome sequence of Melissococcus plutonius ATCC 35311.</title>
        <authorList>
            <person name="Okumura K."/>
            <person name="Arai R."/>
            <person name="Osaki M."/>
            <person name="Okura M."/>
            <person name="Kirikae T."/>
            <person name="Takamatsu D."/>
            <person name="Akiyama T."/>
        </authorList>
    </citation>
    <scope>NUCLEOTIDE SEQUENCE</scope>
    <source>
        <strain>ATCC 35311</strain>
    </source>
</reference>
<dbReference type="STRING" id="940190.MPTP_1445"/>
<dbReference type="EMBL" id="AP012200">
    <property type="protein sequence ID" value="BAK21874.1"/>
    <property type="molecule type" value="Genomic_DNA"/>
</dbReference>
<dbReference type="Pfam" id="PF01381">
    <property type="entry name" value="HTH_3"/>
    <property type="match status" value="1"/>
</dbReference>
<reference evidence="2 3" key="1">
    <citation type="journal article" date="2011" name="J. Bacteriol.">
        <title>Complete genome sequence of Melissococcus plutonius ATCC 35311.</title>
        <authorList>
            <person name="Okumura K."/>
            <person name="Arai R."/>
            <person name="Okura M."/>
            <person name="Kirikae T."/>
            <person name="Takamatsu D."/>
            <person name="Osaki M."/>
            <person name="Miyoshi-Akiyama T."/>
        </authorList>
    </citation>
    <scope>NUCLEOTIDE SEQUENCE [LARGE SCALE GENOMIC DNA]</scope>
    <source>
        <strain evidence="3">ATCC 35311 / CIP 104052 / LMG 20360 / NCIMB 702443</strain>
    </source>
</reference>
<dbReference type="RefSeq" id="WP_013774310.1">
    <property type="nucleotide sequence ID" value="NC_015516.1"/>
</dbReference>
<dbReference type="Proteomes" id="UP000008456">
    <property type="component" value="Chromosome"/>
</dbReference>
<feature type="domain" description="HTH cro/C1-type" evidence="1">
    <location>
        <begin position="5"/>
        <end position="60"/>
    </location>
</feature>
<dbReference type="OrthoDB" id="9805856at2"/>
<dbReference type="SMART" id="SM00530">
    <property type="entry name" value="HTH_XRE"/>
    <property type="match status" value="1"/>
</dbReference>
<proteinExistence type="predicted"/>
<protein>
    <recommendedName>
        <fullName evidence="1">HTH cro/C1-type domain-containing protein</fullName>
    </recommendedName>
</protein>
<evidence type="ECO:0000259" key="1">
    <source>
        <dbReference type="PROSITE" id="PS50943"/>
    </source>
</evidence>
<dbReference type="GO" id="GO:0003677">
    <property type="term" value="F:DNA binding"/>
    <property type="evidence" value="ECO:0007669"/>
    <property type="project" value="InterPro"/>
</dbReference>
<dbReference type="SUPFAM" id="SSF47413">
    <property type="entry name" value="lambda repressor-like DNA-binding domains"/>
    <property type="match status" value="1"/>
</dbReference>
<organism evidence="2 3">
    <name type="scientific">Melissococcus plutonius (strain ATCC 35311 / DSM 29964 / CIP 104052 / LMG 20360 / NCIMB 702443)</name>
    <dbReference type="NCBI Taxonomy" id="940190"/>
    <lineage>
        <taxon>Bacteria</taxon>
        <taxon>Bacillati</taxon>
        <taxon>Bacillota</taxon>
        <taxon>Bacilli</taxon>
        <taxon>Lactobacillales</taxon>
        <taxon>Enterococcaceae</taxon>
        <taxon>Melissococcus</taxon>
    </lineage>
</organism>
<name>F3YBJ6_MELPT</name>
<sequence length="80" mass="9488">MQINLWNIRKNERKMTQQEIADYLGIAVQTYRLKENGKSEFTQDEMFALSELFNKKIEVIFLPRRHQFGNKNNGLIGGRK</sequence>
<dbReference type="HOGENOM" id="CLU_066192_44_5_9"/>
<dbReference type="KEGG" id="mps:MPTP_1445"/>
<accession>F3YBJ6</accession>
<dbReference type="InterPro" id="IPR001387">
    <property type="entry name" value="Cro/C1-type_HTH"/>
</dbReference>
<dbReference type="CDD" id="cd00093">
    <property type="entry name" value="HTH_XRE"/>
    <property type="match status" value="1"/>
</dbReference>
<dbReference type="Gene3D" id="1.10.260.40">
    <property type="entry name" value="lambda repressor-like DNA-binding domains"/>
    <property type="match status" value="1"/>
</dbReference>